<reference evidence="1 2" key="1">
    <citation type="submission" date="2012-08" db="EMBL/GenBank/DDBJ databases">
        <title>The Genome Sequence of Slackia piriformis YIT 12062.</title>
        <authorList>
            <consortium name="The Broad Institute Genome Sequencing Platform"/>
            <person name="Earl A."/>
            <person name="Ward D."/>
            <person name="Feldgarden M."/>
            <person name="Gevers D."/>
            <person name="Morotomi M."/>
            <person name="Walker B."/>
            <person name="Young S.K."/>
            <person name="Zeng Q."/>
            <person name="Gargeya S."/>
            <person name="Fitzgerald M."/>
            <person name="Haas B."/>
            <person name="Abouelleil A."/>
            <person name="Alvarado L."/>
            <person name="Arachchi H.M."/>
            <person name="Berlin A.M."/>
            <person name="Chapman S.B."/>
            <person name="Goldberg J."/>
            <person name="Griggs A."/>
            <person name="Gujja S."/>
            <person name="Hansen M."/>
            <person name="Howarth C."/>
            <person name="Imamovic A."/>
            <person name="Larimer J."/>
            <person name="McCowen C."/>
            <person name="Montmayeur A."/>
            <person name="Murphy C."/>
            <person name="Neiman D."/>
            <person name="Pearson M."/>
            <person name="Priest M."/>
            <person name="Roberts A."/>
            <person name="Saif S."/>
            <person name="Shea T."/>
            <person name="Sisk P."/>
            <person name="Sykes S."/>
            <person name="Wortman J."/>
            <person name="Nusbaum C."/>
            <person name="Birren B."/>
        </authorList>
    </citation>
    <scope>NUCLEOTIDE SEQUENCE [LARGE SCALE GENOMIC DNA]</scope>
    <source>
        <strain evidence="1 2">YIT 12062</strain>
    </source>
</reference>
<keyword evidence="2" id="KW-1185">Reference proteome</keyword>
<protein>
    <recommendedName>
        <fullName evidence="3">FeoB-associated Cys-rich membrane protein</fullName>
    </recommendedName>
</protein>
<proteinExistence type="predicted"/>
<dbReference type="Proteomes" id="UP000006069">
    <property type="component" value="Unassembled WGS sequence"/>
</dbReference>
<dbReference type="PATRIC" id="fig|742818.3.peg.1418"/>
<gene>
    <name evidence="1" type="ORF">HMPREF9451_01350</name>
</gene>
<organism evidence="1 2">
    <name type="scientific">Slackia piriformis YIT 12062</name>
    <dbReference type="NCBI Taxonomy" id="742818"/>
    <lineage>
        <taxon>Bacteria</taxon>
        <taxon>Bacillati</taxon>
        <taxon>Actinomycetota</taxon>
        <taxon>Coriobacteriia</taxon>
        <taxon>Eggerthellales</taxon>
        <taxon>Eggerthellaceae</taxon>
        <taxon>Slackia</taxon>
    </lineage>
</organism>
<evidence type="ECO:0000313" key="1">
    <source>
        <dbReference type="EMBL" id="EJZ83829.1"/>
    </source>
</evidence>
<evidence type="ECO:0008006" key="3">
    <source>
        <dbReference type="Google" id="ProtNLM"/>
    </source>
</evidence>
<sequence>MNVSTALVLAVVIACVCLSIRSFRKKGMCGCKEHCSGSCGSGSCSACASASHSASSSESCPAYSMVEAMKRDVEGDSKILS</sequence>
<dbReference type="AlphaFoldDB" id="K0YWG0"/>
<accession>K0YWG0</accession>
<comment type="caution">
    <text evidence="1">The sequence shown here is derived from an EMBL/GenBank/DDBJ whole genome shotgun (WGS) entry which is preliminary data.</text>
</comment>
<name>K0YWG0_9ACTN</name>
<evidence type="ECO:0000313" key="2">
    <source>
        <dbReference type="Proteomes" id="UP000006069"/>
    </source>
</evidence>
<dbReference type="HOGENOM" id="CLU_2847510_0_0_11"/>
<dbReference type="InParanoid" id="K0YWG0"/>
<dbReference type="RefSeq" id="WP_009139548.1">
    <property type="nucleotide sequence ID" value="NZ_JH815198.1"/>
</dbReference>
<dbReference type="EMBL" id="ADMD01000007">
    <property type="protein sequence ID" value="EJZ83829.1"/>
    <property type="molecule type" value="Genomic_DNA"/>
</dbReference>